<evidence type="ECO:0000256" key="11">
    <source>
        <dbReference type="ARBA" id="ARBA00023159"/>
    </source>
</evidence>
<dbReference type="AlphaFoldDB" id="A0A8C6A4C7"/>
<protein>
    <submittedName>
        <fullName evidence="17">KLF transcription factor 1</fullName>
    </submittedName>
</protein>
<dbReference type="GO" id="GO:0031648">
    <property type="term" value="P:protein destabilization"/>
    <property type="evidence" value="ECO:0007669"/>
    <property type="project" value="Ensembl"/>
</dbReference>
<dbReference type="FunFam" id="3.30.160.60:FF:000065">
    <property type="entry name" value="B-cell CLL/lymphoma 6, member B"/>
    <property type="match status" value="1"/>
</dbReference>
<comment type="similarity">
    <text evidence="2">Belongs to the krueppel C2H2-type zinc-finger protein family.</text>
</comment>
<dbReference type="PROSITE" id="PS50157">
    <property type="entry name" value="ZINC_FINGER_C2H2_2"/>
    <property type="match status" value="3"/>
</dbReference>
<dbReference type="Proteomes" id="UP000694407">
    <property type="component" value="Unplaced"/>
</dbReference>
<dbReference type="InterPro" id="IPR031784">
    <property type="entry name" value="EKLF_TAD2"/>
</dbReference>
<evidence type="ECO:0000256" key="13">
    <source>
        <dbReference type="ARBA" id="ARBA00023242"/>
    </source>
</evidence>
<dbReference type="GO" id="GO:0043130">
    <property type="term" value="F:ubiquitin binding"/>
    <property type="evidence" value="ECO:0007669"/>
    <property type="project" value="Ensembl"/>
</dbReference>
<feature type="compositionally biased region" description="Basic and acidic residues" evidence="15">
    <location>
        <begin position="77"/>
        <end position="90"/>
    </location>
</feature>
<evidence type="ECO:0000256" key="7">
    <source>
        <dbReference type="ARBA" id="ARBA00022833"/>
    </source>
</evidence>
<feature type="domain" description="C2H2-type" evidence="16">
    <location>
        <begin position="357"/>
        <end position="380"/>
    </location>
</feature>
<reference evidence="17" key="1">
    <citation type="submission" date="2025-08" db="UniProtKB">
        <authorList>
            <consortium name="Ensembl"/>
        </authorList>
    </citation>
    <scope>IDENTIFICATION</scope>
</reference>
<dbReference type="GO" id="GO:0045893">
    <property type="term" value="P:positive regulation of DNA-templated transcription"/>
    <property type="evidence" value="ECO:0007669"/>
    <property type="project" value="Ensembl"/>
</dbReference>
<dbReference type="GO" id="GO:0000785">
    <property type="term" value="C:chromatin"/>
    <property type="evidence" value="ECO:0007669"/>
    <property type="project" value="Ensembl"/>
</dbReference>
<keyword evidence="3" id="KW-0597">Phosphoprotein</keyword>
<sequence>TRQPRERRPEVQGEHQPAMATAETALPSISTLTTLGPFPDTQEDFLKWWRSEEAQDMGPGPPDHTGPPLYVGMESEDQPRENEDNEKDAAADWDLSLLLTNFPGPEPGGEPGTCALTSSEGPGAQFPPPPETLGPYAGGSEFSAGLLGSEEQAGWIRPAQGATAPNPLVAPALAPAPEPKTLQLQPMYPGSGAGSSGSYFPRTGFSVPAAPGAPYGLLSGYPALYPAPQYQGHFQFFPGLPAPSPAPVATPSYLNCMGPGTVGTGLGGSAGDSGVTTDVAPSKRGRRPWTHKRQAAHTCAHPGCGKSYTKSSHLKAHLRTHTGEKPYACSWDGCGWKFARSDELTRHFRKHTGLRPFSCQFCPRAFSRSDHLALHMKRHL</sequence>
<feature type="domain" description="C2H2-type" evidence="16">
    <location>
        <begin position="327"/>
        <end position="356"/>
    </location>
</feature>
<dbReference type="PANTHER" id="PTHR23235">
    <property type="entry name" value="KRUEPPEL-LIKE TRANSCRIPTION FACTOR"/>
    <property type="match status" value="1"/>
</dbReference>
<dbReference type="InterPro" id="IPR036236">
    <property type="entry name" value="Znf_C2H2_sf"/>
</dbReference>
<gene>
    <name evidence="17" type="primary">KLF1</name>
</gene>
<dbReference type="GO" id="GO:0000978">
    <property type="term" value="F:RNA polymerase II cis-regulatory region sequence-specific DNA binding"/>
    <property type="evidence" value="ECO:0007669"/>
    <property type="project" value="Ensembl"/>
</dbReference>
<feature type="compositionally biased region" description="Basic and acidic residues" evidence="15">
    <location>
        <begin position="44"/>
        <end position="53"/>
    </location>
</feature>
<evidence type="ECO:0000256" key="15">
    <source>
        <dbReference type="SAM" id="MobiDB-lite"/>
    </source>
</evidence>
<name>A0A8C6A4C7_MARMA</name>
<dbReference type="GO" id="GO:0000981">
    <property type="term" value="F:DNA-binding transcription factor activity, RNA polymerase II-specific"/>
    <property type="evidence" value="ECO:0007669"/>
    <property type="project" value="TreeGrafter"/>
</dbReference>
<dbReference type="GO" id="GO:0005654">
    <property type="term" value="C:nucleoplasm"/>
    <property type="evidence" value="ECO:0007669"/>
    <property type="project" value="Ensembl"/>
</dbReference>
<comment type="subcellular location">
    <subcellularLocation>
        <location evidence="1">Nucleus</location>
    </subcellularLocation>
</comment>
<evidence type="ECO:0000256" key="2">
    <source>
        <dbReference type="ARBA" id="ARBA00006991"/>
    </source>
</evidence>
<dbReference type="FunFam" id="3.30.160.60:FF:000018">
    <property type="entry name" value="Krueppel-like factor 15"/>
    <property type="match status" value="1"/>
</dbReference>
<feature type="domain" description="C2H2-type" evidence="16">
    <location>
        <begin position="297"/>
        <end position="326"/>
    </location>
</feature>
<feature type="compositionally biased region" description="Basic and acidic residues" evidence="15">
    <location>
        <begin position="1"/>
        <end position="13"/>
    </location>
</feature>
<dbReference type="GO" id="GO:0030218">
    <property type="term" value="P:erythrocyte differentiation"/>
    <property type="evidence" value="ECO:0007669"/>
    <property type="project" value="Ensembl"/>
</dbReference>
<keyword evidence="13" id="KW-0539">Nucleus</keyword>
<proteinExistence type="inferred from homology"/>
<evidence type="ECO:0000256" key="10">
    <source>
        <dbReference type="ARBA" id="ARBA00023125"/>
    </source>
</evidence>
<keyword evidence="6 14" id="KW-0863">Zinc-finger</keyword>
<evidence type="ECO:0000256" key="9">
    <source>
        <dbReference type="ARBA" id="ARBA00023015"/>
    </source>
</evidence>
<keyword evidence="7" id="KW-0862">Zinc</keyword>
<keyword evidence="9" id="KW-0805">Transcription regulation</keyword>
<dbReference type="Pfam" id="PF00096">
    <property type="entry name" value="zf-C2H2"/>
    <property type="match status" value="3"/>
</dbReference>
<evidence type="ECO:0000256" key="8">
    <source>
        <dbReference type="ARBA" id="ARBA00022843"/>
    </source>
</evidence>
<keyword evidence="4" id="KW-0479">Metal-binding</keyword>
<evidence type="ECO:0000256" key="1">
    <source>
        <dbReference type="ARBA" id="ARBA00004123"/>
    </source>
</evidence>
<accession>A0A8C6A4C7</accession>
<feature type="region of interest" description="Disordered" evidence="15">
    <location>
        <begin position="265"/>
        <end position="290"/>
    </location>
</feature>
<dbReference type="Gene3D" id="3.30.160.60">
    <property type="entry name" value="Classic Zinc Finger"/>
    <property type="match status" value="3"/>
</dbReference>
<keyword evidence="5" id="KW-0677">Repeat</keyword>
<evidence type="ECO:0000259" key="16">
    <source>
        <dbReference type="PROSITE" id="PS50157"/>
    </source>
</evidence>
<dbReference type="Ensembl" id="ENSMMMT00000027084.1">
    <property type="protein sequence ID" value="ENSMMMP00000023927.1"/>
    <property type="gene ID" value="ENSMMMG00000020960.1"/>
</dbReference>
<dbReference type="SMART" id="SM00355">
    <property type="entry name" value="ZnF_C2H2"/>
    <property type="match status" value="3"/>
</dbReference>
<dbReference type="Pfam" id="PF16833">
    <property type="entry name" value="EKLF_TAD2"/>
    <property type="match status" value="1"/>
</dbReference>
<keyword evidence="10" id="KW-0238">DNA-binding</keyword>
<organism evidence="17 18">
    <name type="scientific">Marmota marmota marmota</name>
    <name type="common">Alpine marmot</name>
    <dbReference type="NCBI Taxonomy" id="9994"/>
    <lineage>
        <taxon>Eukaryota</taxon>
        <taxon>Metazoa</taxon>
        <taxon>Chordata</taxon>
        <taxon>Craniata</taxon>
        <taxon>Vertebrata</taxon>
        <taxon>Euteleostomi</taxon>
        <taxon>Mammalia</taxon>
        <taxon>Eutheria</taxon>
        <taxon>Euarchontoglires</taxon>
        <taxon>Glires</taxon>
        <taxon>Rodentia</taxon>
        <taxon>Sciuromorpha</taxon>
        <taxon>Sciuridae</taxon>
        <taxon>Xerinae</taxon>
        <taxon>Marmotini</taxon>
        <taxon>Marmota</taxon>
    </lineage>
</organism>
<keyword evidence="11" id="KW-0010">Activator</keyword>
<evidence type="ECO:0000256" key="5">
    <source>
        <dbReference type="ARBA" id="ARBA00022737"/>
    </source>
</evidence>
<keyword evidence="18" id="KW-1185">Reference proteome</keyword>
<evidence type="ECO:0000313" key="18">
    <source>
        <dbReference type="Proteomes" id="UP000694407"/>
    </source>
</evidence>
<dbReference type="FunFam" id="3.30.160.60:FF:000237">
    <property type="entry name" value="Krueppel-like factor 2"/>
    <property type="match status" value="1"/>
</dbReference>
<dbReference type="GO" id="GO:0008270">
    <property type="term" value="F:zinc ion binding"/>
    <property type="evidence" value="ECO:0007669"/>
    <property type="project" value="UniProtKB-KW"/>
</dbReference>
<dbReference type="PANTHER" id="PTHR23235:SF133">
    <property type="entry name" value="KRUEPPEL-LIKE FACTOR 1"/>
    <property type="match status" value="1"/>
</dbReference>
<dbReference type="SUPFAM" id="SSF57667">
    <property type="entry name" value="beta-beta-alpha zinc fingers"/>
    <property type="match status" value="2"/>
</dbReference>
<evidence type="ECO:0000256" key="3">
    <source>
        <dbReference type="ARBA" id="ARBA00022553"/>
    </source>
</evidence>
<dbReference type="CDD" id="cd21581">
    <property type="entry name" value="KLF1_N"/>
    <property type="match status" value="1"/>
</dbReference>
<evidence type="ECO:0000256" key="4">
    <source>
        <dbReference type="ARBA" id="ARBA00022723"/>
    </source>
</evidence>
<keyword evidence="8" id="KW-0832">Ubl conjugation</keyword>
<evidence type="ECO:0000256" key="14">
    <source>
        <dbReference type="PROSITE-ProRule" id="PRU00042"/>
    </source>
</evidence>
<feature type="region of interest" description="Disordered" evidence="15">
    <location>
        <begin position="1"/>
        <end position="143"/>
    </location>
</feature>
<dbReference type="GeneTree" id="ENSGT00940000161856"/>
<evidence type="ECO:0000256" key="6">
    <source>
        <dbReference type="ARBA" id="ARBA00022771"/>
    </source>
</evidence>
<keyword evidence="12" id="KW-0804">Transcription</keyword>
<dbReference type="Pfam" id="PF16832">
    <property type="entry name" value="EKLF_TAD1"/>
    <property type="match status" value="1"/>
</dbReference>
<dbReference type="InterPro" id="IPR031786">
    <property type="entry name" value="EKLF_TAD1"/>
</dbReference>
<evidence type="ECO:0000313" key="17">
    <source>
        <dbReference type="Ensembl" id="ENSMMMP00000023927.1"/>
    </source>
</evidence>
<dbReference type="GO" id="GO:0006511">
    <property type="term" value="P:ubiquitin-dependent protein catabolic process"/>
    <property type="evidence" value="ECO:0007669"/>
    <property type="project" value="Ensembl"/>
</dbReference>
<dbReference type="PROSITE" id="PS00028">
    <property type="entry name" value="ZINC_FINGER_C2H2_1"/>
    <property type="match status" value="3"/>
</dbReference>
<dbReference type="InterPro" id="IPR013087">
    <property type="entry name" value="Znf_C2H2_type"/>
</dbReference>
<evidence type="ECO:0000256" key="12">
    <source>
        <dbReference type="ARBA" id="ARBA00023163"/>
    </source>
</evidence>
<reference evidence="17" key="2">
    <citation type="submission" date="2025-09" db="UniProtKB">
        <authorList>
            <consortium name="Ensembl"/>
        </authorList>
    </citation>
    <scope>IDENTIFICATION</scope>
</reference>